<organism evidence="2 3">
    <name type="scientific">Litorimonas taeanensis</name>
    <dbReference type="NCBI Taxonomy" id="568099"/>
    <lineage>
        <taxon>Bacteria</taxon>
        <taxon>Pseudomonadati</taxon>
        <taxon>Pseudomonadota</taxon>
        <taxon>Alphaproteobacteria</taxon>
        <taxon>Maricaulales</taxon>
        <taxon>Robiginitomaculaceae</taxon>
    </lineage>
</organism>
<feature type="domain" description="Sulfatase-modifying factor enzyme-like" evidence="1">
    <location>
        <begin position="63"/>
        <end position="298"/>
    </location>
</feature>
<dbReference type="Pfam" id="PF03781">
    <property type="entry name" value="FGE-sulfatase"/>
    <property type="match status" value="1"/>
</dbReference>
<name>A0A420WEX5_9PROT</name>
<dbReference type="Proteomes" id="UP000282211">
    <property type="component" value="Unassembled WGS sequence"/>
</dbReference>
<dbReference type="Gene3D" id="3.90.1580.10">
    <property type="entry name" value="paralog of FGE (formylglycine-generating enzyme)"/>
    <property type="match status" value="1"/>
</dbReference>
<dbReference type="InParanoid" id="A0A420WEX5"/>
<proteinExistence type="predicted"/>
<evidence type="ECO:0000259" key="1">
    <source>
        <dbReference type="Pfam" id="PF03781"/>
    </source>
</evidence>
<dbReference type="SUPFAM" id="SSF56436">
    <property type="entry name" value="C-type lectin-like"/>
    <property type="match status" value="1"/>
</dbReference>
<dbReference type="GO" id="GO:0120147">
    <property type="term" value="F:formylglycine-generating oxidase activity"/>
    <property type="evidence" value="ECO:0007669"/>
    <property type="project" value="TreeGrafter"/>
</dbReference>
<sequence length="302" mass="34216">MISEICVLVLSGAVFVQPTECRADPQSIEARRYILLDAKKPKPKPVYIKPKLDHSKPSPKSMNMVTIPPGQFLMGSPQTEKRRDANEGPQRAVTISTPFEIGRYEVTFNDWNKCVKGGGCRGYVPKDGGWGRGTRPVINISWNDANHYIRWLNKKTGLRYRLPTEAEWEYVARGGLNAPFSTGNTLSSDQANFNGEFPYGAAPKGVYRRKTVPVGSFEANKYGVHDIHGNVYEWVEDCWTANYSNAPRDGRARKDGDCKFRIMRGGSWVTHGYQARAAKRLRYTTDYRYDDYGFRIARTLAK</sequence>
<protein>
    <submittedName>
        <fullName evidence="2">Formylglycine-generating enzyme required for sulfatase activity</fullName>
    </submittedName>
</protein>
<dbReference type="PANTHER" id="PTHR23150:SF35">
    <property type="entry name" value="BLL6746 PROTEIN"/>
    <property type="match status" value="1"/>
</dbReference>
<dbReference type="AlphaFoldDB" id="A0A420WEX5"/>
<dbReference type="PANTHER" id="PTHR23150">
    <property type="entry name" value="SULFATASE MODIFYING FACTOR 1, 2"/>
    <property type="match status" value="1"/>
</dbReference>
<dbReference type="InterPro" id="IPR005532">
    <property type="entry name" value="SUMF_dom"/>
</dbReference>
<accession>A0A420WEX5</accession>
<keyword evidence="3" id="KW-1185">Reference proteome</keyword>
<dbReference type="RefSeq" id="WP_121102345.1">
    <property type="nucleotide sequence ID" value="NZ_RBII01000002.1"/>
</dbReference>
<evidence type="ECO:0000313" key="2">
    <source>
        <dbReference type="EMBL" id="RKQ69538.1"/>
    </source>
</evidence>
<dbReference type="InterPro" id="IPR042095">
    <property type="entry name" value="SUMF_sf"/>
</dbReference>
<dbReference type="EMBL" id="RBII01000002">
    <property type="protein sequence ID" value="RKQ69538.1"/>
    <property type="molecule type" value="Genomic_DNA"/>
</dbReference>
<dbReference type="InterPro" id="IPR016187">
    <property type="entry name" value="CTDL_fold"/>
</dbReference>
<dbReference type="OrthoDB" id="9768004at2"/>
<evidence type="ECO:0000313" key="3">
    <source>
        <dbReference type="Proteomes" id="UP000282211"/>
    </source>
</evidence>
<comment type="caution">
    <text evidence="2">The sequence shown here is derived from an EMBL/GenBank/DDBJ whole genome shotgun (WGS) entry which is preliminary data.</text>
</comment>
<dbReference type="InterPro" id="IPR051043">
    <property type="entry name" value="Sulfatase_Mod_Factor_Kinase"/>
</dbReference>
<gene>
    <name evidence="2" type="ORF">DES40_2339</name>
</gene>
<reference evidence="2 3" key="1">
    <citation type="submission" date="2018-10" db="EMBL/GenBank/DDBJ databases">
        <title>Genomic Encyclopedia of Type Strains, Phase IV (KMG-IV): sequencing the most valuable type-strain genomes for metagenomic binning, comparative biology and taxonomic classification.</title>
        <authorList>
            <person name="Goeker M."/>
        </authorList>
    </citation>
    <scope>NUCLEOTIDE SEQUENCE [LARGE SCALE GENOMIC DNA]</scope>
    <source>
        <strain evidence="2 3">DSM 22008</strain>
    </source>
</reference>